<protein>
    <submittedName>
        <fullName evidence="7">AAA domain-containing protein</fullName>
    </submittedName>
</protein>
<evidence type="ECO:0000259" key="6">
    <source>
        <dbReference type="PROSITE" id="PS51192"/>
    </source>
</evidence>
<dbReference type="InterPro" id="IPR050534">
    <property type="entry name" value="Coronavir_polyprotein_1ab"/>
</dbReference>
<evidence type="ECO:0000256" key="4">
    <source>
        <dbReference type="ARBA" id="ARBA00022806"/>
    </source>
</evidence>
<dbReference type="InterPro" id="IPR041679">
    <property type="entry name" value="DNA2/NAM7-like_C"/>
</dbReference>
<dbReference type="Pfam" id="PF13086">
    <property type="entry name" value="AAA_11"/>
    <property type="match status" value="1"/>
</dbReference>
<dbReference type="Pfam" id="PF13087">
    <property type="entry name" value="AAA_12"/>
    <property type="match status" value="1"/>
</dbReference>
<evidence type="ECO:0000313" key="8">
    <source>
        <dbReference type="Proteomes" id="UP001597506"/>
    </source>
</evidence>
<keyword evidence="8" id="KW-1185">Reference proteome</keyword>
<dbReference type="Proteomes" id="UP001597506">
    <property type="component" value="Unassembled WGS sequence"/>
</dbReference>
<keyword evidence="4" id="KW-0347">Helicase</keyword>
<evidence type="ECO:0000256" key="3">
    <source>
        <dbReference type="ARBA" id="ARBA00022801"/>
    </source>
</evidence>
<name>A0ABW5RV26_9BACI</name>
<dbReference type="PANTHER" id="PTHR43788">
    <property type="entry name" value="DNA2/NAM7 HELICASE FAMILY MEMBER"/>
    <property type="match status" value="1"/>
</dbReference>
<dbReference type="InterPro" id="IPR027417">
    <property type="entry name" value="P-loop_NTPase"/>
</dbReference>
<proteinExistence type="inferred from homology"/>
<sequence>MDIIDGIDQWKKALWSEIKELQNNDNRGVTIEHARCLRKEENMFVYWVTTKYPLALMEGGSVSIHKGKEQIAGIVLSSDQRDCIVKLDTFLGSEFSKGLLVNEPWDLLEQLSKRLEELIEEEKKVNRIKQLVKPSNKIKHPEHLVKNLLHEAYLRSKYNDTTFIWGPPGTGKTYTLARVTAYHYTEGKKILLLSHSNAAVDVLVEEMHHFLQENGKWKKGEVVRYGNSAKPSMAEIADINVMQIIQSENPDDAEKMQKLEKYRRILKNRLQKNFSNEDSRRLTKSELHYHKMKDKLKREESAVVKNARVIATTLSKAAIDASIYEEDFDLVVIDEASMAYVPQVAFAASLAKRVVVCGDFKQLPPISLSYHHLAKKWLKEDIFHISQVVSAVEQKRYHPQLMLLPEQRRMHPVISGFTNRFIYHNYVTDHPDVWGHRENISNNPPFPNKAAVLLNIQSTKNWGGRIHGSKWNLLSSLLTIQLALEAVAAGSTSLGIVTPYREQASWITALIEVFFHEKEIGKKVDIYASTVHRFQGSEKDIVLFDLVDGAFADKPGTLFTKRESDRLINVAVTRARGKFICVGEERFFQKRLSPSKPINHLLHYLKENGHNETAGSHLPVLINKRLRWYRENDYSRLSKDLHASKEKIVVAVNSIEDIPDSIIAVLEEVKNKVNIIILCKQVKTREFLGIKVQLTSSSVPFIGLDEKVLWFGFGEAVLQEKFPFLIRLFSKKLYNQFYKMILEKEASR</sequence>
<evidence type="ECO:0000313" key="7">
    <source>
        <dbReference type="EMBL" id="MFD2682319.1"/>
    </source>
</evidence>
<feature type="domain" description="Helicase ATP-binding" evidence="6">
    <location>
        <begin position="153"/>
        <end position="368"/>
    </location>
</feature>
<dbReference type="InterPro" id="IPR014001">
    <property type="entry name" value="Helicase_ATP-bd"/>
</dbReference>
<dbReference type="CDD" id="cd18808">
    <property type="entry name" value="SF1_C_Upf1"/>
    <property type="match status" value="1"/>
</dbReference>
<dbReference type="RefSeq" id="WP_377937006.1">
    <property type="nucleotide sequence ID" value="NZ_JBHUMF010000031.1"/>
</dbReference>
<accession>A0ABW5RV26</accession>
<keyword evidence="5" id="KW-0067">ATP-binding</keyword>
<organism evidence="7 8">
    <name type="scientific">Bacillus seohaeanensis</name>
    <dbReference type="NCBI Taxonomy" id="284580"/>
    <lineage>
        <taxon>Bacteria</taxon>
        <taxon>Bacillati</taxon>
        <taxon>Bacillota</taxon>
        <taxon>Bacilli</taxon>
        <taxon>Bacillales</taxon>
        <taxon>Bacillaceae</taxon>
        <taxon>Bacillus</taxon>
    </lineage>
</organism>
<evidence type="ECO:0000256" key="1">
    <source>
        <dbReference type="ARBA" id="ARBA00007913"/>
    </source>
</evidence>
<comment type="caution">
    <text evidence="7">The sequence shown here is derived from an EMBL/GenBank/DDBJ whole genome shotgun (WGS) entry which is preliminary data.</text>
</comment>
<dbReference type="SUPFAM" id="SSF52540">
    <property type="entry name" value="P-loop containing nucleoside triphosphate hydrolases"/>
    <property type="match status" value="1"/>
</dbReference>
<reference evidence="8" key="1">
    <citation type="journal article" date="2019" name="Int. J. Syst. Evol. Microbiol.">
        <title>The Global Catalogue of Microorganisms (GCM) 10K type strain sequencing project: providing services to taxonomists for standard genome sequencing and annotation.</title>
        <authorList>
            <consortium name="The Broad Institute Genomics Platform"/>
            <consortium name="The Broad Institute Genome Sequencing Center for Infectious Disease"/>
            <person name="Wu L."/>
            <person name="Ma J."/>
        </authorList>
    </citation>
    <scope>NUCLEOTIDE SEQUENCE [LARGE SCALE GENOMIC DNA]</scope>
    <source>
        <strain evidence="8">KCTC 3913</strain>
    </source>
</reference>
<dbReference type="PANTHER" id="PTHR43788:SF8">
    <property type="entry name" value="DNA-BINDING PROTEIN SMUBP-2"/>
    <property type="match status" value="1"/>
</dbReference>
<dbReference type="Gene3D" id="3.40.50.300">
    <property type="entry name" value="P-loop containing nucleotide triphosphate hydrolases"/>
    <property type="match status" value="2"/>
</dbReference>
<keyword evidence="2" id="KW-0547">Nucleotide-binding</keyword>
<comment type="similarity">
    <text evidence="1">Belongs to the DNA2/NAM7 helicase family.</text>
</comment>
<keyword evidence="3" id="KW-0378">Hydrolase</keyword>
<dbReference type="InterPro" id="IPR047187">
    <property type="entry name" value="SF1_C_Upf1"/>
</dbReference>
<dbReference type="EMBL" id="JBHUMF010000031">
    <property type="protein sequence ID" value="MFD2682319.1"/>
    <property type="molecule type" value="Genomic_DNA"/>
</dbReference>
<gene>
    <name evidence="7" type="ORF">ACFSUL_16380</name>
</gene>
<evidence type="ECO:0000256" key="2">
    <source>
        <dbReference type="ARBA" id="ARBA00022741"/>
    </source>
</evidence>
<dbReference type="PROSITE" id="PS51192">
    <property type="entry name" value="HELICASE_ATP_BIND_1"/>
    <property type="match status" value="1"/>
</dbReference>
<evidence type="ECO:0000256" key="5">
    <source>
        <dbReference type="ARBA" id="ARBA00022840"/>
    </source>
</evidence>
<dbReference type="InterPro" id="IPR041677">
    <property type="entry name" value="DNA2/NAM7_AAA_11"/>
</dbReference>